<name>A0A0B1ZI05_9SPHN</name>
<dbReference type="NCBIfam" id="NF005559">
    <property type="entry name" value="PRK07231.1"/>
    <property type="match status" value="1"/>
</dbReference>
<comment type="similarity">
    <text evidence="1">Belongs to the short-chain dehydrogenases/reductases (SDR) family.</text>
</comment>
<dbReference type="OrthoDB" id="9779623at2"/>
<evidence type="ECO:0000313" key="2">
    <source>
        <dbReference type="EMBL" id="KHK88982.1"/>
    </source>
</evidence>
<dbReference type="EMBL" id="JTDI01000011">
    <property type="protein sequence ID" value="KHK88982.1"/>
    <property type="molecule type" value="Genomic_DNA"/>
</dbReference>
<accession>A0A0B1ZI05</accession>
<proteinExistence type="inferred from homology"/>
<dbReference type="InterPro" id="IPR002347">
    <property type="entry name" value="SDR_fam"/>
</dbReference>
<dbReference type="PRINTS" id="PR00081">
    <property type="entry name" value="GDHRDH"/>
</dbReference>
<dbReference type="Proteomes" id="UP000031057">
    <property type="component" value="Unassembled WGS sequence"/>
</dbReference>
<sequence length="258" mass="27341">MVLERLRQDGRVAIVTGGAKGVGLGIASVLAEAGASVVIMSRTQADIDNAIVRLDAFGGQSLGVVGDVTKFEDNERLVQQALETFGRVDILVNNAGGALPVPFEQISTQQFHDDFHFNVVQAFQLTQLVVPHMRETGDGSIINISSLAARYGADDMLTYSVTKAGLEQMTRVCAQEFAPEIRVNCIALGMTMTDALEGYISTVEGALANVLPQIPLNRIGNVEDVGLAALYLCSAGCYVTGKVIDIDGGILRSVRLGG</sequence>
<organism evidence="2 3">
    <name type="scientific">Novosphingobium malaysiense</name>
    <dbReference type="NCBI Taxonomy" id="1348853"/>
    <lineage>
        <taxon>Bacteria</taxon>
        <taxon>Pseudomonadati</taxon>
        <taxon>Pseudomonadota</taxon>
        <taxon>Alphaproteobacteria</taxon>
        <taxon>Sphingomonadales</taxon>
        <taxon>Sphingomonadaceae</taxon>
        <taxon>Novosphingobium</taxon>
    </lineage>
</organism>
<dbReference type="Gene3D" id="3.40.50.720">
    <property type="entry name" value="NAD(P)-binding Rossmann-like Domain"/>
    <property type="match status" value="1"/>
</dbReference>
<dbReference type="InterPro" id="IPR050259">
    <property type="entry name" value="SDR"/>
</dbReference>
<dbReference type="PANTHER" id="PTHR42879">
    <property type="entry name" value="3-OXOACYL-(ACYL-CARRIER-PROTEIN) REDUCTASE"/>
    <property type="match status" value="1"/>
</dbReference>
<gene>
    <name evidence="2" type="ORF">LK12_23120</name>
</gene>
<dbReference type="AlphaFoldDB" id="A0A0B1ZI05"/>
<dbReference type="PRINTS" id="PR00080">
    <property type="entry name" value="SDRFAMILY"/>
</dbReference>
<dbReference type="FunFam" id="3.40.50.720:FF:000084">
    <property type="entry name" value="Short-chain dehydrogenase reductase"/>
    <property type="match status" value="1"/>
</dbReference>
<dbReference type="Pfam" id="PF13561">
    <property type="entry name" value="adh_short_C2"/>
    <property type="match status" value="1"/>
</dbReference>
<reference evidence="2 3" key="1">
    <citation type="submission" date="2014-10" db="EMBL/GenBank/DDBJ databases">
        <title>Genome sequence of Novosphingobium malaysiense MUSC 273(T).</title>
        <authorList>
            <person name="Lee L.-H."/>
        </authorList>
    </citation>
    <scope>NUCLEOTIDE SEQUENCE [LARGE SCALE GENOMIC DNA]</scope>
    <source>
        <strain evidence="2 3">MUSC 273</strain>
    </source>
</reference>
<evidence type="ECO:0000256" key="1">
    <source>
        <dbReference type="ARBA" id="ARBA00006484"/>
    </source>
</evidence>
<dbReference type="SUPFAM" id="SSF51735">
    <property type="entry name" value="NAD(P)-binding Rossmann-fold domains"/>
    <property type="match status" value="1"/>
</dbReference>
<keyword evidence="3" id="KW-1185">Reference proteome</keyword>
<dbReference type="STRING" id="1348853.LK12_23120"/>
<comment type="caution">
    <text evidence="2">The sequence shown here is derived from an EMBL/GenBank/DDBJ whole genome shotgun (WGS) entry which is preliminary data.</text>
</comment>
<evidence type="ECO:0000313" key="3">
    <source>
        <dbReference type="Proteomes" id="UP000031057"/>
    </source>
</evidence>
<dbReference type="InterPro" id="IPR036291">
    <property type="entry name" value="NAD(P)-bd_dom_sf"/>
</dbReference>
<protein>
    <recommendedName>
        <fullName evidence="4">Short-chain dehydrogenase</fullName>
    </recommendedName>
</protein>
<evidence type="ECO:0008006" key="4">
    <source>
        <dbReference type="Google" id="ProtNLM"/>
    </source>
</evidence>